<evidence type="ECO:0000313" key="1">
    <source>
        <dbReference type="EMBL" id="GAA2061994.1"/>
    </source>
</evidence>
<reference evidence="2" key="1">
    <citation type="journal article" date="2019" name="Int. J. Syst. Evol. Microbiol.">
        <title>The Global Catalogue of Microorganisms (GCM) 10K type strain sequencing project: providing services to taxonomists for standard genome sequencing and annotation.</title>
        <authorList>
            <consortium name="The Broad Institute Genomics Platform"/>
            <consortium name="The Broad Institute Genome Sequencing Center for Infectious Disease"/>
            <person name="Wu L."/>
            <person name="Ma J."/>
        </authorList>
    </citation>
    <scope>NUCLEOTIDE SEQUENCE [LARGE SCALE GENOMIC DNA]</scope>
    <source>
        <strain evidence="2">JCM 16014</strain>
    </source>
</reference>
<evidence type="ECO:0000313" key="2">
    <source>
        <dbReference type="Proteomes" id="UP001500751"/>
    </source>
</evidence>
<accession>A0ABP5H3N5</accession>
<name>A0ABP5H3N5_9ACTN</name>
<proteinExistence type="predicted"/>
<protein>
    <submittedName>
        <fullName evidence="1">Uncharacterized protein</fullName>
    </submittedName>
</protein>
<dbReference type="EMBL" id="BAAAQN010000086">
    <property type="protein sequence ID" value="GAA2061994.1"/>
    <property type="molecule type" value="Genomic_DNA"/>
</dbReference>
<keyword evidence="2" id="KW-1185">Reference proteome</keyword>
<dbReference type="Proteomes" id="UP001500751">
    <property type="component" value="Unassembled WGS sequence"/>
</dbReference>
<dbReference type="InterPro" id="IPR045952">
    <property type="entry name" value="DUF6372"/>
</dbReference>
<sequence length="94" mass="10509">MPSPDIELPVLSVLLTRYMEWEQRAPGGCRCACSGFHRGRGPRGFCTRAAEPGLFAHVVSKDKIYPELPEHDHGTIVLCRDCYQALADRPEPQT</sequence>
<comment type="caution">
    <text evidence="1">The sequence shown here is derived from an EMBL/GenBank/DDBJ whole genome shotgun (WGS) entry which is preliminary data.</text>
</comment>
<organism evidence="1 2">
    <name type="scientific">Catenulispora yoronensis</name>
    <dbReference type="NCBI Taxonomy" id="450799"/>
    <lineage>
        <taxon>Bacteria</taxon>
        <taxon>Bacillati</taxon>
        <taxon>Actinomycetota</taxon>
        <taxon>Actinomycetes</taxon>
        <taxon>Catenulisporales</taxon>
        <taxon>Catenulisporaceae</taxon>
        <taxon>Catenulispora</taxon>
    </lineage>
</organism>
<dbReference type="Pfam" id="PF19899">
    <property type="entry name" value="DUF6372"/>
    <property type="match status" value="1"/>
</dbReference>
<dbReference type="RefSeq" id="WP_344671558.1">
    <property type="nucleotide sequence ID" value="NZ_BAAAQN010000086.1"/>
</dbReference>
<gene>
    <name evidence="1" type="ORF">GCM10009839_86340</name>
</gene>